<gene>
    <name evidence="1" type="ORF">SDC9_169269</name>
</gene>
<protein>
    <submittedName>
        <fullName evidence="1">Uncharacterized protein</fullName>
    </submittedName>
</protein>
<name>A0A645G4Q9_9ZZZZ</name>
<evidence type="ECO:0000313" key="1">
    <source>
        <dbReference type="EMBL" id="MPN21887.1"/>
    </source>
</evidence>
<reference evidence="1" key="1">
    <citation type="submission" date="2019-08" db="EMBL/GenBank/DDBJ databases">
        <authorList>
            <person name="Kucharzyk K."/>
            <person name="Murdoch R.W."/>
            <person name="Higgins S."/>
            <person name="Loffler F."/>
        </authorList>
    </citation>
    <scope>NUCLEOTIDE SEQUENCE</scope>
</reference>
<organism evidence="1">
    <name type="scientific">bioreactor metagenome</name>
    <dbReference type="NCBI Taxonomy" id="1076179"/>
    <lineage>
        <taxon>unclassified sequences</taxon>
        <taxon>metagenomes</taxon>
        <taxon>ecological metagenomes</taxon>
    </lineage>
</organism>
<comment type="caution">
    <text evidence="1">The sequence shown here is derived from an EMBL/GenBank/DDBJ whole genome shotgun (WGS) entry which is preliminary data.</text>
</comment>
<dbReference type="AlphaFoldDB" id="A0A645G4Q9"/>
<accession>A0A645G4Q9</accession>
<proteinExistence type="predicted"/>
<dbReference type="EMBL" id="VSSQ01069969">
    <property type="protein sequence ID" value="MPN21887.1"/>
    <property type="molecule type" value="Genomic_DNA"/>
</dbReference>
<sequence>MVVHAQMQGARRQLPEPPCRRIRRFQPRRLGQGIIEFRQPGVVQLQRYGHPGDEKLKISCSDPAQRVEKTAPSAARMDGVDITGDADAGTNPAVVKVFAVVDFHRNARLGAGQIEG</sequence>